<keyword evidence="3" id="KW-1185">Reference proteome</keyword>
<accession>A0A0F7S7S4</accession>
<gene>
    <name evidence="2" type="primary">SSCI53200.1</name>
</gene>
<protein>
    <submittedName>
        <fullName evidence="2">Uncharacterized protein</fullName>
    </submittedName>
</protein>
<feature type="compositionally biased region" description="Polar residues" evidence="1">
    <location>
        <begin position="32"/>
        <end position="44"/>
    </location>
</feature>
<proteinExistence type="predicted"/>
<reference evidence="3" key="1">
    <citation type="submission" date="2014-06" db="EMBL/GenBank/DDBJ databases">
        <authorList>
            <person name="Berkman P.J."/>
        </authorList>
    </citation>
    <scope>NUCLEOTIDE SEQUENCE [LARGE SCALE GENOMIC DNA]</scope>
</reference>
<organism evidence="2 3">
    <name type="scientific">Sporisorium scitamineum</name>
    <dbReference type="NCBI Taxonomy" id="49012"/>
    <lineage>
        <taxon>Eukaryota</taxon>
        <taxon>Fungi</taxon>
        <taxon>Dikarya</taxon>
        <taxon>Basidiomycota</taxon>
        <taxon>Ustilaginomycotina</taxon>
        <taxon>Ustilaginomycetes</taxon>
        <taxon>Ustilaginales</taxon>
        <taxon>Ustilaginaceae</taxon>
        <taxon>Sporisorium</taxon>
    </lineage>
</organism>
<evidence type="ECO:0000313" key="2">
    <source>
        <dbReference type="EMBL" id="CDW98371.1"/>
    </source>
</evidence>
<dbReference type="EMBL" id="CCFA01003162">
    <property type="protein sequence ID" value="CDW98371.1"/>
    <property type="molecule type" value="Genomic_DNA"/>
</dbReference>
<dbReference type="Proteomes" id="UP000242770">
    <property type="component" value="Unassembled WGS sequence"/>
</dbReference>
<dbReference type="AlphaFoldDB" id="A0A0F7S7S4"/>
<evidence type="ECO:0000256" key="1">
    <source>
        <dbReference type="SAM" id="MobiDB-lite"/>
    </source>
</evidence>
<feature type="region of interest" description="Disordered" evidence="1">
    <location>
        <begin position="32"/>
        <end position="53"/>
    </location>
</feature>
<sequence length="91" mass="10399">MSNATPAFSKRRASSGASFWIHVETQYKQAAQSNEVVANTTASSNEEEREAQRKLEELGSRIIRKFSQQFRGDLKEFFAAQGKEIKRMTLR</sequence>
<evidence type="ECO:0000313" key="3">
    <source>
        <dbReference type="Proteomes" id="UP000242770"/>
    </source>
</evidence>
<name>A0A0F7S7S4_9BASI</name>